<dbReference type="GO" id="GO:0046872">
    <property type="term" value="F:metal ion binding"/>
    <property type="evidence" value="ECO:0007669"/>
    <property type="project" value="UniProtKB-KW"/>
</dbReference>
<evidence type="ECO:0000256" key="1">
    <source>
        <dbReference type="ARBA" id="ARBA00007749"/>
    </source>
</evidence>
<organism evidence="6">
    <name type="scientific">marine sediment metagenome</name>
    <dbReference type="NCBI Taxonomy" id="412755"/>
    <lineage>
        <taxon>unclassified sequences</taxon>
        <taxon>metagenomes</taxon>
        <taxon>ecological metagenomes</taxon>
    </lineage>
</organism>
<feature type="domain" description="Metallo-beta-lactamase" evidence="5">
    <location>
        <begin position="57"/>
        <end position="258"/>
    </location>
</feature>
<dbReference type="PANTHER" id="PTHR42978:SF6">
    <property type="entry name" value="QUORUM-QUENCHING LACTONASE YTNP-RELATED"/>
    <property type="match status" value="1"/>
</dbReference>
<comment type="similarity">
    <text evidence="1">Belongs to the metallo-beta-lactamase superfamily.</text>
</comment>
<comment type="caution">
    <text evidence="6">The sequence shown here is derived from an EMBL/GenBank/DDBJ whole genome shotgun (WGS) entry which is preliminary data.</text>
</comment>
<dbReference type="PANTHER" id="PTHR42978">
    <property type="entry name" value="QUORUM-QUENCHING LACTONASE YTNP-RELATED-RELATED"/>
    <property type="match status" value="1"/>
</dbReference>
<name>A0A0F8ZCK9_9ZZZZ</name>
<dbReference type="Gene3D" id="3.60.15.10">
    <property type="entry name" value="Ribonuclease Z/Hydroxyacylglutathione hydrolase-like"/>
    <property type="match status" value="1"/>
</dbReference>
<evidence type="ECO:0000256" key="2">
    <source>
        <dbReference type="ARBA" id="ARBA00022723"/>
    </source>
</evidence>
<dbReference type="GO" id="GO:0016787">
    <property type="term" value="F:hydrolase activity"/>
    <property type="evidence" value="ECO:0007669"/>
    <property type="project" value="UniProtKB-KW"/>
</dbReference>
<evidence type="ECO:0000313" key="6">
    <source>
        <dbReference type="EMBL" id="KKK91522.1"/>
    </source>
</evidence>
<dbReference type="SMART" id="SM00849">
    <property type="entry name" value="Lactamase_B"/>
    <property type="match status" value="1"/>
</dbReference>
<evidence type="ECO:0000256" key="4">
    <source>
        <dbReference type="ARBA" id="ARBA00022833"/>
    </source>
</evidence>
<reference evidence="6" key="1">
    <citation type="journal article" date="2015" name="Nature">
        <title>Complex archaea that bridge the gap between prokaryotes and eukaryotes.</title>
        <authorList>
            <person name="Spang A."/>
            <person name="Saw J.H."/>
            <person name="Jorgensen S.L."/>
            <person name="Zaremba-Niedzwiedzka K."/>
            <person name="Martijn J."/>
            <person name="Lind A.E."/>
            <person name="van Eijk R."/>
            <person name="Schleper C."/>
            <person name="Guy L."/>
            <person name="Ettema T.J."/>
        </authorList>
    </citation>
    <scope>NUCLEOTIDE SEQUENCE</scope>
</reference>
<keyword evidence="3" id="KW-0378">Hydrolase</keyword>
<keyword evidence="4" id="KW-0862">Zinc</keyword>
<evidence type="ECO:0000256" key="3">
    <source>
        <dbReference type="ARBA" id="ARBA00022801"/>
    </source>
</evidence>
<dbReference type="InterPro" id="IPR036866">
    <property type="entry name" value="RibonucZ/Hydroxyglut_hydro"/>
</dbReference>
<sequence>MAGHSVTVGNVEIVSLLDTPMEFDWGMFFPNNDRADFDPYKEQYPGAYSSSGKFRTYAHCYALRSQGKTVLVDTGIGPGPIAFLGGIGGRLVEHMYAKGVPPESVDVVVFTHLHGDHVGWNLTPDNVPTFGKARYLVPQADWDYFTASDVASQNPQVQASVLPLQKLGALDLFSGEKAITEEVTTYPTPGHTPGHTSIMVSSAGEKAIITGDLAHHPAQVDRTEWCSGFDGDPSQAVATRRKVFDQLEADGLLAAICHFPDPGFGKLVRLEGKRVWQAL</sequence>
<dbReference type="SUPFAM" id="SSF56281">
    <property type="entry name" value="Metallo-hydrolase/oxidoreductase"/>
    <property type="match status" value="1"/>
</dbReference>
<dbReference type="AlphaFoldDB" id="A0A0F8ZCK9"/>
<proteinExistence type="inferred from homology"/>
<dbReference type="CDD" id="cd16277">
    <property type="entry name" value="metallo-hydrolase-like_MBL-fold"/>
    <property type="match status" value="1"/>
</dbReference>
<dbReference type="Pfam" id="PF00753">
    <property type="entry name" value="Lactamase_B"/>
    <property type="match status" value="1"/>
</dbReference>
<dbReference type="InterPro" id="IPR051013">
    <property type="entry name" value="MBL_superfamily_lactonases"/>
</dbReference>
<protein>
    <recommendedName>
        <fullName evidence="5">Metallo-beta-lactamase domain-containing protein</fullName>
    </recommendedName>
</protein>
<dbReference type="InterPro" id="IPR001279">
    <property type="entry name" value="Metallo-B-lactamas"/>
</dbReference>
<gene>
    <name evidence="6" type="ORF">LCGC14_2712100</name>
</gene>
<dbReference type="EMBL" id="LAZR01048615">
    <property type="protein sequence ID" value="KKK91522.1"/>
    <property type="molecule type" value="Genomic_DNA"/>
</dbReference>
<evidence type="ECO:0000259" key="5">
    <source>
        <dbReference type="SMART" id="SM00849"/>
    </source>
</evidence>
<keyword evidence="2" id="KW-0479">Metal-binding</keyword>
<accession>A0A0F8ZCK9</accession>